<dbReference type="AlphaFoldDB" id="A0A7X5YCH1"/>
<evidence type="ECO:0000313" key="4">
    <source>
        <dbReference type="Proteomes" id="UP001302374"/>
    </source>
</evidence>
<dbReference type="EMBL" id="JAATLI010000002">
    <property type="protein sequence ID" value="NJC17027.1"/>
    <property type="molecule type" value="Genomic_DNA"/>
</dbReference>
<reference evidence="2 4" key="1">
    <citation type="submission" date="2019-09" db="EMBL/GenBank/DDBJ databases">
        <title>Butyricimonas paravirosa DSM 105722 (=214-4 = JCM 18677 = CCUG 65563).</title>
        <authorList>
            <person name="Le Roy T."/>
            <person name="Cani P.D."/>
        </authorList>
    </citation>
    <scope>NUCLEOTIDE SEQUENCE [LARGE SCALE GENOMIC DNA]</scope>
    <source>
        <strain evidence="2 4">DSM 105722</strain>
    </source>
</reference>
<gene>
    <name evidence="2" type="ORF">F1644_17150</name>
    <name evidence="1" type="ORF">GGR15_000632</name>
</gene>
<sequence>MKSNVLHIIWIMFFLVACIGERSTGDGDEFLGTRGKIDVEILVREADEHDFVRTVRFVVFDDASVTPTLDINELVTLGEGERDATRFKTTLDVKTNPDKMLVVIVNEPQVMTNTLGAVIFPEQLEEILFQMNDAFSFDHVQPLMSGIPMSGVKRKIVVEKNVSANEVITIERVVARVELWLKKADEIVFARLSTSMNSRVFLENTYGRGYLVTGTETDRTRFQTGLDIENNFGYMQIPSSGFEHVVWNYRGVNVLELSDSPQLICVFYTPERTYEVSDDRNKLFLDIRGITSPDGERGTRTALTEFTPKGGGTPRVLTEIRRNNVYRIIGTVKEKTVQFEQAVLPWTEAGQGTIIDPQYYLRVSRDVLHVGLAGDAVTISVETNYNRGDRGFPKGVRLGEISYYDKDNHPLEATAGGRDWLAVNMSGVDGDLSRNIEFIAKTSLNSVPAGYYALVEIKAGNLIKIIRVTRS</sequence>
<proteinExistence type="predicted"/>
<organism evidence="1 3">
    <name type="scientific">Butyricimonas paravirosa</name>
    <dbReference type="NCBI Taxonomy" id="1472417"/>
    <lineage>
        <taxon>Bacteria</taxon>
        <taxon>Pseudomonadati</taxon>
        <taxon>Bacteroidota</taxon>
        <taxon>Bacteroidia</taxon>
        <taxon>Bacteroidales</taxon>
        <taxon>Odoribacteraceae</taxon>
        <taxon>Butyricimonas</taxon>
    </lineage>
</organism>
<evidence type="ECO:0000313" key="3">
    <source>
        <dbReference type="Proteomes" id="UP000576368"/>
    </source>
</evidence>
<dbReference type="RefSeq" id="WP_147344504.1">
    <property type="nucleotide sequence ID" value="NZ_BMPA01000002.1"/>
</dbReference>
<evidence type="ECO:0008006" key="5">
    <source>
        <dbReference type="Google" id="ProtNLM"/>
    </source>
</evidence>
<evidence type="ECO:0000313" key="2">
    <source>
        <dbReference type="EMBL" id="WOF13884.1"/>
    </source>
</evidence>
<dbReference type="PROSITE" id="PS51257">
    <property type="entry name" value="PROKAR_LIPOPROTEIN"/>
    <property type="match status" value="1"/>
</dbReference>
<dbReference type="Proteomes" id="UP001302374">
    <property type="component" value="Chromosome"/>
</dbReference>
<name>A0A7X5YCH1_9BACT</name>
<protein>
    <recommendedName>
        <fullName evidence="5">Major fimbrial subunit protein N-terminal domain-containing protein</fullName>
    </recommendedName>
</protein>
<keyword evidence="4" id="KW-1185">Reference proteome</keyword>
<dbReference type="Gene3D" id="2.60.40.2580">
    <property type="match status" value="1"/>
</dbReference>
<accession>A0A7X5YCH1</accession>
<dbReference type="Proteomes" id="UP000576368">
    <property type="component" value="Unassembled WGS sequence"/>
</dbReference>
<reference evidence="1 3" key="2">
    <citation type="submission" date="2020-03" db="EMBL/GenBank/DDBJ databases">
        <title>Genomic Encyclopedia of Type Strains, Phase IV (KMG-IV): sequencing the most valuable type-strain genomes for metagenomic binning, comparative biology and taxonomic classification.</title>
        <authorList>
            <person name="Goeker M."/>
        </authorList>
    </citation>
    <scope>NUCLEOTIDE SEQUENCE [LARGE SCALE GENOMIC DNA]</scope>
    <source>
        <strain evidence="1 3">DSM 105722</strain>
    </source>
</reference>
<dbReference type="GeneID" id="86893058"/>
<dbReference type="Gene3D" id="2.60.40.3380">
    <property type="match status" value="1"/>
</dbReference>
<evidence type="ECO:0000313" key="1">
    <source>
        <dbReference type="EMBL" id="NJC17027.1"/>
    </source>
</evidence>
<dbReference type="EMBL" id="CP043839">
    <property type="protein sequence ID" value="WOF13884.1"/>
    <property type="molecule type" value="Genomic_DNA"/>
</dbReference>